<keyword evidence="12" id="KW-1185">Reference proteome</keyword>
<dbReference type="PANTHER" id="PTHR13759:SF1">
    <property type="entry name" value="TWINFILIN"/>
    <property type="match status" value="1"/>
</dbReference>
<dbReference type="AlphaFoldDB" id="A0A1X0P9W3"/>
<comment type="similarity">
    <text evidence="2">Belongs to the actin-binding proteins ADF family. Twinfilin subfamily.</text>
</comment>
<keyword evidence="8" id="KW-0175">Coiled coil</keyword>
<evidence type="ECO:0000256" key="6">
    <source>
        <dbReference type="ARBA" id="ARBA00023212"/>
    </source>
</evidence>
<protein>
    <submittedName>
        <fullName evidence="11">Putative G-actin binding protein, putative,twinfilin</fullName>
    </submittedName>
</protein>
<feature type="coiled-coil region" evidence="8">
    <location>
        <begin position="132"/>
        <end position="159"/>
    </location>
</feature>
<evidence type="ECO:0000259" key="10">
    <source>
        <dbReference type="SMART" id="SM00102"/>
    </source>
</evidence>
<dbReference type="GO" id="GO:0003785">
    <property type="term" value="F:actin monomer binding"/>
    <property type="evidence" value="ECO:0007669"/>
    <property type="project" value="TreeGrafter"/>
</dbReference>
<comment type="subcellular location">
    <subcellularLocation>
        <location evidence="1">Cytoplasm</location>
        <location evidence="1">Cytoskeleton</location>
    </subcellularLocation>
</comment>
<keyword evidence="4" id="KW-0677">Repeat</keyword>
<dbReference type="SMART" id="SM00102">
    <property type="entry name" value="ADF"/>
    <property type="match status" value="1"/>
</dbReference>
<evidence type="ECO:0000256" key="8">
    <source>
        <dbReference type="SAM" id="Coils"/>
    </source>
</evidence>
<dbReference type="RefSeq" id="XP_028887687.1">
    <property type="nucleotide sequence ID" value="XM_029021179.1"/>
</dbReference>
<dbReference type="GO" id="GO:0005884">
    <property type="term" value="C:actin filament"/>
    <property type="evidence" value="ECO:0007669"/>
    <property type="project" value="TreeGrafter"/>
</dbReference>
<keyword evidence="3" id="KW-0963">Cytoplasm</keyword>
<reference evidence="11 12" key="1">
    <citation type="submission" date="2017-03" db="EMBL/GenBank/DDBJ databases">
        <title>An alternative strategy for trypanosome survival in the mammalian bloodstream revealed through genome and transcriptome analysis of the ubiquitous bovine parasite Trypanosoma (Megatrypanum) theileri.</title>
        <authorList>
            <person name="Kelly S."/>
            <person name="Ivens A."/>
            <person name="Mott A."/>
            <person name="O'Neill E."/>
            <person name="Emms D."/>
            <person name="Macleod O."/>
            <person name="Voorheis P."/>
            <person name="Matthews J."/>
            <person name="Matthews K."/>
            <person name="Carrington M."/>
        </authorList>
    </citation>
    <scope>NUCLEOTIDE SEQUENCE [LARGE SCALE GENOMIC DNA]</scope>
    <source>
        <strain evidence="11">Edinburgh</strain>
    </source>
</reference>
<dbReference type="InterPro" id="IPR029006">
    <property type="entry name" value="ADF-H/Gelsolin-like_dom_sf"/>
</dbReference>
<keyword evidence="5" id="KW-0009">Actin-binding</keyword>
<dbReference type="EMBL" id="NBCO01000001">
    <property type="protein sequence ID" value="ORC93621.1"/>
    <property type="molecule type" value="Genomic_DNA"/>
</dbReference>
<feature type="domain" description="ADF-H" evidence="10">
    <location>
        <begin position="174"/>
        <end position="307"/>
    </location>
</feature>
<dbReference type="Gene3D" id="3.40.20.10">
    <property type="entry name" value="Severin"/>
    <property type="match status" value="2"/>
</dbReference>
<evidence type="ECO:0000256" key="3">
    <source>
        <dbReference type="ARBA" id="ARBA00022490"/>
    </source>
</evidence>
<comment type="subunit">
    <text evidence="7">Interacts with G-actin; ADP-actin form.</text>
</comment>
<name>A0A1X0P9W3_9TRYP</name>
<dbReference type="PANTHER" id="PTHR13759">
    <property type="entry name" value="TWINFILIN"/>
    <property type="match status" value="1"/>
</dbReference>
<dbReference type="GeneID" id="39980959"/>
<dbReference type="Proteomes" id="UP000192257">
    <property type="component" value="Unassembled WGS sequence"/>
</dbReference>
<comment type="caution">
    <text evidence="11">The sequence shown here is derived from an EMBL/GenBank/DDBJ whole genome shotgun (WGS) entry which is preliminary data.</text>
</comment>
<dbReference type="STRING" id="67003.A0A1X0P9W3"/>
<dbReference type="GO" id="GO:0051016">
    <property type="term" value="P:barbed-end actin filament capping"/>
    <property type="evidence" value="ECO:0007669"/>
    <property type="project" value="TreeGrafter"/>
</dbReference>
<dbReference type="GO" id="GO:0005737">
    <property type="term" value="C:cytoplasm"/>
    <property type="evidence" value="ECO:0007669"/>
    <property type="project" value="TreeGrafter"/>
</dbReference>
<proteinExistence type="inferred from homology"/>
<evidence type="ECO:0000256" key="1">
    <source>
        <dbReference type="ARBA" id="ARBA00004245"/>
    </source>
</evidence>
<evidence type="ECO:0000256" key="2">
    <source>
        <dbReference type="ARBA" id="ARBA00009557"/>
    </source>
</evidence>
<dbReference type="Pfam" id="PF00241">
    <property type="entry name" value="Cofilin_ADF"/>
    <property type="match status" value="2"/>
</dbReference>
<dbReference type="GO" id="GO:0051015">
    <property type="term" value="F:actin filament binding"/>
    <property type="evidence" value="ECO:0007669"/>
    <property type="project" value="TreeGrafter"/>
</dbReference>
<sequence length="340" mass="37219">MLTVNFKLDSALEKTLKSFREEHAPTRAVVVTIKNEVMQLHGKPIEATTKLENDLSKVRDLITADKIEAAFIIVKLKEKEFAQVFFCQDGISPKVRMVYATGAGHLAEASGLPHTVKEHVGRVTDIVPSLFAKETESTREELMTEGEKLRKAIDKMEVAPNPVAMPGVVMPLTSEGMQELEKFARGEVCALTFTVESDKIVLDKKLAEVKGTGSTTSSSSALSSLMEAVKALIPPNHPRFVVFRCPVDATTTKAMMVYICPSVCKARELMVYASSKASFLMQAKHHGVTFARRLELDSTDELKSAVEEALAHGGELEDENPSDKPAPPRPVASKGPRMLI</sequence>
<dbReference type="GO" id="GO:0030042">
    <property type="term" value="P:actin filament depolymerization"/>
    <property type="evidence" value="ECO:0007669"/>
    <property type="project" value="TreeGrafter"/>
</dbReference>
<evidence type="ECO:0000256" key="5">
    <source>
        <dbReference type="ARBA" id="ARBA00023203"/>
    </source>
</evidence>
<dbReference type="InterPro" id="IPR028458">
    <property type="entry name" value="Twinfilin"/>
</dbReference>
<organism evidence="11 12">
    <name type="scientific">Trypanosoma theileri</name>
    <dbReference type="NCBI Taxonomy" id="67003"/>
    <lineage>
        <taxon>Eukaryota</taxon>
        <taxon>Discoba</taxon>
        <taxon>Euglenozoa</taxon>
        <taxon>Kinetoplastea</taxon>
        <taxon>Metakinetoplastina</taxon>
        <taxon>Trypanosomatida</taxon>
        <taxon>Trypanosomatidae</taxon>
        <taxon>Trypanosoma</taxon>
    </lineage>
</organism>
<evidence type="ECO:0000256" key="7">
    <source>
        <dbReference type="ARBA" id="ARBA00038532"/>
    </source>
</evidence>
<dbReference type="InterPro" id="IPR002108">
    <property type="entry name" value="ADF-H"/>
</dbReference>
<feature type="region of interest" description="Disordered" evidence="9">
    <location>
        <begin position="308"/>
        <end position="340"/>
    </location>
</feature>
<dbReference type="SUPFAM" id="SSF55753">
    <property type="entry name" value="Actin depolymerizing proteins"/>
    <property type="match status" value="2"/>
</dbReference>
<keyword evidence="6" id="KW-0206">Cytoskeleton</keyword>
<accession>A0A1X0P9W3</accession>
<evidence type="ECO:0000256" key="9">
    <source>
        <dbReference type="SAM" id="MobiDB-lite"/>
    </source>
</evidence>
<dbReference type="VEuPathDB" id="TriTrypDB:TM35_000014980"/>
<gene>
    <name evidence="11" type="ORF">TM35_000014980</name>
</gene>
<evidence type="ECO:0000313" key="11">
    <source>
        <dbReference type="EMBL" id="ORC93621.1"/>
    </source>
</evidence>
<dbReference type="OrthoDB" id="10006997at2759"/>
<evidence type="ECO:0000256" key="4">
    <source>
        <dbReference type="ARBA" id="ARBA00022737"/>
    </source>
</evidence>
<evidence type="ECO:0000313" key="12">
    <source>
        <dbReference type="Proteomes" id="UP000192257"/>
    </source>
</evidence>